<organism evidence="1 2">
    <name type="scientific">Aspergillus japonicus CBS 114.51</name>
    <dbReference type="NCBI Taxonomy" id="1448312"/>
    <lineage>
        <taxon>Eukaryota</taxon>
        <taxon>Fungi</taxon>
        <taxon>Dikarya</taxon>
        <taxon>Ascomycota</taxon>
        <taxon>Pezizomycotina</taxon>
        <taxon>Eurotiomycetes</taxon>
        <taxon>Eurotiomycetidae</taxon>
        <taxon>Eurotiales</taxon>
        <taxon>Aspergillaceae</taxon>
        <taxon>Aspergillus</taxon>
        <taxon>Aspergillus subgen. Circumdati</taxon>
    </lineage>
</organism>
<proteinExistence type="predicted"/>
<gene>
    <name evidence="1" type="ORF">BO86DRAFT_390872</name>
</gene>
<dbReference type="AlphaFoldDB" id="A0A8T8WUW6"/>
<protein>
    <submittedName>
        <fullName evidence="1">Uncharacterized protein</fullName>
    </submittedName>
</protein>
<accession>A0A8T8WUW6</accession>
<dbReference type="EMBL" id="KZ824812">
    <property type="protein sequence ID" value="RAH79637.1"/>
    <property type="molecule type" value="Genomic_DNA"/>
</dbReference>
<evidence type="ECO:0000313" key="2">
    <source>
        <dbReference type="Proteomes" id="UP000249497"/>
    </source>
</evidence>
<dbReference type="Proteomes" id="UP000249497">
    <property type="component" value="Unassembled WGS sequence"/>
</dbReference>
<sequence length="59" mass="6038">MTDTRTAFGGLLQGLHGVMAPIAMGMSGIALNATGVSKTTAVLTPIVRCWITCGIAMET</sequence>
<reference evidence="1 2" key="1">
    <citation type="submission" date="2018-02" db="EMBL/GenBank/DDBJ databases">
        <title>The genomes of Aspergillus section Nigri reveals drivers in fungal speciation.</title>
        <authorList>
            <consortium name="DOE Joint Genome Institute"/>
            <person name="Vesth T.C."/>
            <person name="Nybo J."/>
            <person name="Theobald S."/>
            <person name="Brandl J."/>
            <person name="Frisvad J.C."/>
            <person name="Nielsen K.F."/>
            <person name="Lyhne E.K."/>
            <person name="Kogle M.E."/>
            <person name="Kuo A."/>
            <person name="Riley R."/>
            <person name="Clum A."/>
            <person name="Nolan M."/>
            <person name="Lipzen A."/>
            <person name="Salamov A."/>
            <person name="Henrissat B."/>
            <person name="Wiebenga A."/>
            <person name="De vries R.P."/>
            <person name="Grigoriev I.V."/>
            <person name="Mortensen U.H."/>
            <person name="Andersen M.R."/>
            <person name="Baker S.E."/>
        </authorList>
    </citation>
    <scope>NUCLEOTIDE SEQUENCE [LARGE SCALE GENOMIC DNA]</scope>
    <source>
        <strain evidence="1 2">CBS 114.51</strain>
    </source>
</reference>
<keyword evidence="2" id="KW-1185">Reference proteome</keyword>
<evidence type="ECO:0000313" key="1">
    <source>
        <dbReference type="EMBL" id="RAH79637.1"/>
    </source>
</evidence>
<name>A0A8T8WUW6_ASPJA</name>
<dbReference type="RefSeq" id="XP_025525531.1">
    <property type="nucleotide sequence ID" value="XM_025672485.1"/>
</dbReference>
<dbReference type="GeneID" id="37176177"/>